<comment type="function">
    <text evidence="11">Catalyzes the formation of CDP-2,3-bis-(O-geranylgeranyl)-sn-glycerol (CDP-archaeol) from 2,3-bis-(O-geranylgeranyl)-sn-glycerol 1-phosphate (DGGGP) and CTP. This reaction is the third ether-bond-formation step in the biosynthesis of archaeal membrane lipids.</text>
</comment>
<evidence type="ECO:0000256" key="1">
    <source>
        <dbReference type="ARBA" id="ARBA00022475"/>
    </source>
</evidence>
<comment type="cofactor">
    <cofactor evidence="11">
        <name>Mg(2+)</name>
        <dbReference type="ChEBI" id="CHEBI:18420"/>
    </cofactor>
</comment>
<comment type="caution">
    <text evidence="12">The sequence shown here is derived from an EMBL/GenBank/DDBJ whole genome shotgun (WGS) entry which is preliminary data.</text>
</comment>
<evidence type="ECO:0000256" key="2">
    <source>
        <dbReference type="ARBA" id="ARBA00022516"/>
    </source>
</evidence>
<keyword evidence="1 11" id="KW-1003">Cell membrane</keyword>
<dbReference type="GO" id="GO:0043338">
    <property type="term" value="F:CDP-2,3-bis-(O-geranylgeranyl)-sn-glycerol synthase activity"/>
    <property type="evidence" value="ECO:0007669"/>
    <property type="project" value="UniProtKB-EC"/>
</dbReference>
<feature type="transmembrane region" description="Helical" evidence="11">
    <location>
        <begin position="50"/>
        <end position="72"/>
    </location>
</feature>
<comment type="catalytic activity">
    <reaction evidence="11">
        <text>2,3-bis-O-(geranylgeranyl)-sn-glycerol 1-phosphate + CTP + H(+) = CDP-2,3-bis-O-(geranylgeranyl)-sn-glycerol + diphosphate</text>
        <dbReference type="Rhea" id="RHEA:25690"/>
        <dbReference type="ChEBI" id="CHEBI:15378"/>
        <dbReference type="ChEBI" id="CHEBI:33019"/>
        <dbReference type="ChEBI" id="CHEBI:37563"/>
        <dbReference type="ChEBI" id="CHEBI:58837"/>
        <dbReference type="ChEBI" id="CHEBI:58838"/>
        <dbReference type="EC" id="2.7.7.67"/>
    </reaction>
</comment>
<keyword evidence="4 11" id="KW-0812">Transmembrane</keyword>
<protein>
    <recommendedName>
        <fullName evidence="11">CDP-archaeol synthase</fullName>
        <ecNumber evidence="11">2.7.7.67</ecNumber>
    </recommendedName>
    <alternativeName>
        <fullName evidence="11">CDP-2,3-bis-(O-geranylgeranyl)-sn-glycerol synthase</fullName>
    </alternativeName>
</protein>
<sequence>MSVIEAVIVAVWAMLPAYVPNNAAVLAGGGRPIDGGRTWGGRRVLGDGKTWRGTAVGTLVGVALAALLNALAPGAEDALGVAVPTFPAAAMVALPFGAMLGDILASFLKRRTGRERGAAFPGVDQLDFVIVSLGLTAIVAFDWFTAWFTLPVLAVVVVLTPALHLLTNGIAYALGLKDEPW</sequence>
<dbReference type="EMBL" id="BAAADV010000001">
    <property type="protein sequence ID" value="GAA0664643.1"/>
    <property type="molecule type" value="Genomic_DNA"/>
</dbReference>
<reference evidence="12 13" key="1">
    <citation type="journal article" date="2019" name="Int. J. Syst. Evol. Microbiol.">
        <title>The Global Catalogue of Microorganisms (GCM) 10K type strain sequencing project: providing services to taxonomists for standard genome sequencing and annotation.</title>
        <authorList>
            <consortium name="The Broad Institute Genomics Platform"/>
            <consortium name="The Broad Institute Genome Sequencing Center for Infectious Disease"/>
            <person name="Wu L."/>
            <person name="Ma J."/>
        </authorList>
    </citation>
    <scope>NUCLEOTIDE SEQUENCE [LARGE SCALE GENOMIC DNA]</scope>
    <source>
        <strain evidence="12 13">JCM 16328</strain>
    </source>
</reference>
<dbReference type="GO" id="GO:0046474">
    <property type="term" value="P:glycerophospholipid biosynthetic process"/>
    <property type="evidence" value="ECO:0007669"/>
    <property type="project" value="UniProtKB-UniRule"/>
</dbReference>
<keyword evidence="5 11" id="KW-0460">Magnesium</keyword>
<dbReference type="NCBIfam" id="NF003114">
    <property type="entry name" value="PRK04032.1"/>
    <property type="match status" value="1"/>
</dbReference>
<gene>
    <name evidence="11" type="primary">carS</name>
    <name evidence="12" type="ORF">GCM10009020_06950</name>
</gene>
<evidence type="ECO:0000256" key="4">
    <source>
        <dbReference type="ARBA" id="ARBA00022692"/>
    </source>
</evidence>
<feature type="transmembrane region" description="Helical" evidence="11">
    <location>
        <begin position="152"/>
        <end position="175"/>
    </location>
</feature>
<evidence type="ECO:0000256" key="3">
    <source>
        <dbReference type="ARBA" id="ARBA00022679"/>
    </source>
</evidence>
<accession>A0AAV3T5B9</accession>
<dbReference type="GO" id="GO:0005886">
    <property type="term" value="C:plasma membrane"/>
    <property type="evidence" value="ECO:0007669"/>
    <property type="project" value="UniProtKB-SubCell"/>
</dbReference>
<evidence type="ECO:0000256" key="5">
    <source>
        <dbReference type="ARBA" id="ARBA00022842"/>
    </source>
</evidence>
<evidence type="ECO:0000256" key="8">
    <source>
        <dbReference type="ARBA" id="ARBA00023136"/>
    </source>
</evidence>
<evidence type="ECO:0000256" key="6">
    <source>
        <dbReference type="ARBA" id="ARBA00022989"/>
    </source>
</evidence>
<comment type="subcellular location">
    <subcellularLocation>
        <location evidence="11">Cell membrane</location>
        <topology evidence="11">Multi-pass membrane protein</topology>
    </subcellularLocation>
</comment>
<feature type="transmembrane region" description="Helical" evidence="11">
    <location>
        <begin position="126"/>
        <end position="146"/>
    </location>
</feature>
<evidence type="ECO:0000313" key="12">
    <source>
        <dbReference type="EMBL" id="GAA0664643.1"/>
    </source>
</evidence>
<name>A0AAV3T5B9_9EURY</name>
<keyword evidence="7 11" id="KW-0443">Lipid metabolism</keyword>
<dbReference type="HAMAP" id="MF_01117">
    <property type="entry name" value="CDP_archaeol_synth"/>
    <property type="match status" value="1"/>
</dbReference>
<evidence type="ECO:0000256" key="9">
    <source>
        <dbReference type="ARBA" id="ARBA00023209"/>
    </source>
</evidence>
<dbReference type="RefSeq" id="WP_343772472.1">
    <property type="nucleotide sequence ID" value="NZ_BAAADV010000001.1"/>
</dbReference>
<keyword evidence="8 11" id="KW-0472">Membrane</keyword>
<evidence type="ECO:0000256" key="11">
    <source>
        <dbReference type="HAMAP-Rule" id="MF_01117"/>
    </source>
</evidence>
<evidence type="ECO:0000256" key="10">
    <source>
        <dbReference type="ARBA" id="ARBA00023264"/>
    </source>
</evidence>
<dbReference type="InterPro" id="IPR032690">
    <property type="entry name" value="CarS"/>
</dbReference>
<keyword evidence="9 11" id="KW-0594">Phospholipid biosynthesis</keyword>
<feature type="transmembrane region" description="Helical" evidence="11">
    <location>
        <begin position="78"/>
        <end position="105"/>
    </location>
</feature>
<dbReference type="PANTHER" id="PTHR39650:SF1">
    <property type="entry name" value="CDP-ARCHAEOL SYNTHASE"/>
    <property type="match status" value="1"/>
</dbReference>
<dbReference type="InterPro" id="IPR002726">
    <property type="entry name" value="CarS_archaea"/>
</dbReference>
<evidence type="ECO:0000256" key="7">
    <source>
        <dbReference type="ARBA" id="ARBA00023098"/>
    </source>
</evidence>
<proteinExistence type="inferred from homology"/>
<dbReference type="EC" id="2.7.7.67" evidence="11"/>
<keyword evidence="3 11" id="KW-0808">Transferase</keyword>
<dbReference type="Pfam" id="PF01864">
    <property type="entry name" value="CarS-like"/>
    <property type="match status" value="1"/>
</dbReference>
<keyword evidence="6 11" id="KW-1133">Transmembrane helix</keyword>
<dbReference type="Proteomes" id="UP001500420">
    <property type="component" value="Unassembled WGS sequence"/>
</dbReference>
<comment type="similarity">
    <text evidence="11">Belongs to the CDP-archaeol synthase family.</text>
</comment>
<dbReference type="AlphaFoldDB" id="A0AAV3T5B9"/>
<organism evidence="12 13">
    <name type="scientific">Natronoarchaeum mannanilyticum</name>
    <dbReference type="NCBI Taxonomy" id="926360"/>
    <lineage>
        <taxon>Archaea</taxon>
        <taxon>Methanobacteriati</taxon>
        <taxon>Methanobacteriota</taxon>
        <taxon>Stenosarchaea group</taxon>
        <taxon>Halobacteria</taxon>
        <taxon>Halobacteriales</taxon>
        <taxon>Natronoarchaeaceae</taxon>
    </lineage>
</organism>
<keyword evidence="2 11" id="KW-0444">Lipid biosynthesis</keyword>
<dbReference type="PANTHER" id="PTHR39650">
    <property type="entry name" value="CDP-ARCHAEOL SYNTHASE"/>
    <property type="match status" value="1"/>
</dbReference>
<keyword evidence="10 11" id="KW-1208">Phospholipid metabolism</keyword>
<evidence type="ECO:0000313" key="13">
    <source>
        <dbReference type="Proteomes" id="UP001500420"/>
    </source>
</evidence>
<keyword evidence="13" id="KW-1185">Reference proteome</keyword>
<comment type="pathway">
    <text evidence="11">Membrane lipid metabolism; glycerophospholipid metabolism.</text>
</comment>